<dbReference type="RefSeq" id="WP_390359016.1">
    <property type="nucleotide sequence ID" value="NZ_JBHTKJ010000007.1"/>
</dbReference>
<evidence type="ECO:0000313" key="3">
    <source>
        <dbReference type="EMBL" id="MFD1037175.1"/>
    </source>
</evidence>
<keyword evidence="1" id="KW-0067">ATP-binding</keyword>
<dbReference type="Gene3D" id="3.30.1490.20">
    <property type="entry name" value="ATP-grasp fold, A domain"/>
    <property type="match status" value="1"/>
</dbReference>
<sequence length="334" mass="38380">MVNFNNSGNYVSELESCKTKYTILLTSAGGLTGVYLSKHFKKSGLYRIVAIDMSDTTPLNNWVDAFYVVPSVEDKEYIPVLESIVLKEEVDIIIPITSYDINLFSKQKVKDNFPNVKMLLMEDQDNRILSNKRTCYEYLELLGIKSPQVYKSIEEVNFPCILKPMEGSGSKDTVKIENNIDYNYWSEKVHDYFLVEYIGGKEFTVDCLFDNNGKCLGANVRERIKISGGGATVTRNDYSQNINKVIQILENTRKIKGPINFQFKRMDSGECCIFDFNTRFASGGLPLTVESGFDIPNRLIQMILNEQVELWYPQKSNDGLTMVRYYEEFFEYTL</sequence>
<dbReference type="Gene3D" id="3.30.470.20">
    <property type="entry name" value="ATP-grasp fold, B domain"/>
    <property type="match status" value="1"/>
</dbReference>
<gene>
    <name evidence="3" type="ORF">ACFQ3N_01870</name>
</gene>
<dbReference type="InterPro" id="IPR011761">
    <property type="entry name" value="ATP-grasp"/>
</dbReference>
<name>A0ABW3LGV3_9BACI</name>
<proteinExistence type="predicted"/>
<evidence type="ECO:0000256" key="1">
    <source>
        <dbReference type="PROSITE-ProRule" id="PRU00409"/>
    </source>
</evidence>
<keyword evidence="4" id="KW-1185">Reference proteome</keyword>
<dbReference type="EMBL" id="JBHTKJ010000007">
    <property type="protein sequence ID" value="MFD1037175.1"/>
    <property type="molecule type" value="Genomic_DNA"/>
</dbReference>
<dbReference type="Gene3D" id="3.40.50.20">
    <property type="match status" value="1"/>
</dbReference>
<organism evidence="3 4">
    <name type="scientific">Virgibacillus byunsanensis</name>
    <dbReference type="NCBI Taxonomy" id="570945"/>
    <lineage>
        <taxon>Bacteria</taxon>
        <taxon>Bacillati</taxon>
        <taxon>Bacillota</taxon>
        <taxon>Bacilli</taxon>
        <taxon>Bacillales</taxon>
        <taxon>Bacillaceae</taxon>
        <taxon>Virgibacillus</taxon>
    </lineage>
</organism>
<dbReference type="Pfam" id="PF21360">
    <property type="entry name" value="PylC-like_N"/>
    <property type="match status" value="1"/>
</dbReference>
<comment type="caution">
    <text evidence="3">The sequence shown here is derived from an EMBL/GenBank/DDBJ whole genome shotgun (WGS) entry which is preliminary data.</text>
</comment>
<feature type="domain" description="ATP-grasp" evidence="2">
    <location>
        <begin position="126"/>
        <end position="304"/>
    </location>
</feature>
<dbReference type="Proteomes" id="UP001597040">
    <property type="component" value="Unassembled WGS sequence"/>
</dbReference>
<dbReference type="InterPro" id="IPR048764">
    <property type="entry name" value="PylC_N"/>
</dbReference>
<evidence type="ECO:0000313" key="4">
    <source>
        <dbReference type="Proteomes" id="UP001597040"/>
    </source>
</evidence>
<dbReference type="InterPro" id="IPR013815">
    <property type="entry name" value="ATP_grasp_subdomain_1"/>
</dbReference>
<evidence type="ECO:0000259" key="2">
    <source>
        <dbReference type="PROSITE" id="PS50975"/>
    </source>
</evidence>
<keyword evidence="1" id="KW-0547">Nucleotide-binding</keyword>
<dbReference type="Pfam" id="PF15632">
    <property type="entry name" value="ATPgrasp_Ter"/>
    <property type="match status" value="1"/>
</dbReference>
<protein>
    <submittedName>
        <fullName evidence="3">ATP-grasp domain-containing protein</fullName>
    </submittedName>
</protein>
<reference evidence="4" key="1">
    <citation type="journal article" date="2019" name="Int. J. Syst. Evol. Microbiol.">
        <title>The Global Catalogue of Microorganisms (GCM) 10K type strain sequencing project: providing services to taxonomists for standard genome sequencing and annotation.</title>
        <authorList>
            <consortium name="The Broad Institute Genomics Platform"/>
            <consortium name="The Broad Institute Genome Sequencing Center for Infectious Disease"/>
            <person name="Wu L."/>
            <person name="Ma J."/>
        </authorList>
    </citation>
    <scope>NUCLEOTIDE SEQUENCE [LARGE SCALE GENOMIC DNA]</scope>
    <source>
        <strain evidence="4">CCUG 56754</strain>
    </source>
</reference>
<accession>A0ABW3LGV3</accession>
<dbReference type="SUPFAM" id="SSF56059">
    <property type="entry name" value="Glutathione synthetase ATP-binding domain-like"/>
    <property type="match status" value="1"/>
</dbReference>
<dbReference type="PROSITE" id="PS50975">
    <property type="entry name" value="ATP_GRASP"/>
    <property type="match status" value="1"/>
</dbReference>